<evidence type="ECO:0000313" key="2">
    <source>
        <dbReference type="EMBL" id="CAA9468253.1"/>
    </source>
</evidence>
<feature type="non-terminal residue" evidence="2">
    <location>
        <position position="222"/>
    </location>
</feature>
<feature type="compositionally biased region" description="Basic and acidic residues" evidence="1">
    <location>
        <begin position="1"/>
        <end position="10"/>
    </location>
</feature>
<dbReference type="EMBL" id="CADCVO010000037">
    <property type="protein sequence ID" value="CAA9468253.1"/>
    <property type="molecule type" value="Genomic_DNA"/>
</dbReference>
<feature type="region of interest" description="Disordered" evidence="1">
    <location>
        <begin position="102"/>
        <end position="222"/>
    </location>
</feature>
<feature type="compositionally biased region" description="Basic and acidic residues" evidence="1">
    <location>
        <begin position="131"/>
        <end position="141"/>
    </location>
</feature>
<feature type="compositionally biased region" description="Basic residues" evidence="1">
    <location>
        <begin position="29"/>
        <end position="45"/>
    </location>
</feature>
<feature type="compositionally biased region" description="Basic residues" evidence="1">
    <location>
        <begin position="190"/>
        <end position="200"/>
    </location>
</feature>
<feature type="compositionally biased region" description="Low complexity" evidence="1">
    <location>
        <begin position="111"/>
        <end position="121"/>
    </location>
</feature>
<feature type="region of interest" description="Disordered" evidence="1">
    <location>
        <begin position="1"/>
        <end position="67"/>
    </location>
</feature>
<accession>A0A6J4RF97</accession>
<dbReference type="AlphaFoldDB" id="A0A6J4RF97"/>
<feature type="non-terminal residue" evidence="2">
    <location>
        <position position="1"/>
    </location>
</feature>
<feature type="compositionally biased region" description="Low complexity" evidence="1">
    <location>
        <begin position="46"/>
        <end position="56"/>
    </location>
</feature>
<feature type="compositionally biased region" description="Basic and acidic residues" evidence="1">
    <location>
        <begin position="160"/>
        <end position="169"/>
    </location>
</feature>
<sequence>GPGLRPDHHLRASRRAPARPRADGGDRRARVRPGRRPRPAARARRGVALAAAQPARQRVDRPRARRPVAHRDLLALLRGRGRGPVQRLRLPRGRAVARADRVGLHGRDLPHGAARGPGRAARVGRRHRADPRRGLRPDRAAAGRPHGPATVDQPLRRPPQGRDAHLGDRRRGHVLHRQARRRERVPPVRAVHRRGGAHHRRDADRRPAGRRGRAGPVEGPAV</sequence>
<gene>
    <name evidence="2" type="ORF">AVDCRST_MAG13-239</name>
</gene>
<evidence type="ECO:0000256" key="1">
    <source>
        <dbReference type="SAM" id="MobiDB-lite"/>
    </source>
</evidence>
<reference evidence="2" key="1">
    <citation type="submission" date="2020-02" db="EMBL/GenBank/DDBJ databases">
        <authorList>
            <person name="Meier V. D."/>
        </authorList>
    </citation>
    <scope>NUCLEOTIDE SEQUENCE</scope>
    <source>
        <strain evidence="2">AVDCRST_MAG13</strain>
    </source>
</reference>
<proteinExistence type="predicted"/>
<organism evidence="2">
    <name type="scientific">uncultured Solirubrobacteraceae bacterium</name>
    <dbReference type="NCBI Taxonomy" id="1162706"/>
    <lineage>
        <taxon>Bacteria</taxon>
        <taxon>Bacillati</taxon>
        <taxon>Actinomycetota</taxon>
        <taxon>Thermoleophilia</taxon>
        <taxon>Solirubrobacterales</taxon>
        <taxon>Solirubrobacteraceae</taxon>
        <taxon>environmental samples</taxon>
    </lineage>
</organism>
<protein>
    <submittedName>
        <fullName evidence="2">Uncharacterized protein</fullName>
    </submittedName>
</protein>
<feature type="compositionally biased region" description="Basic residues" evidence="1">
    <location>
        <begin position="170"/>
        <end position="183"/>
    </location>
</feature>
<name>A0A6J4RF97_9ACTN</name>